<feature type="compositionally biased region" description="Basic and acidic residues" evidence="1">
    <location>
        <begin position="52"/>
        <end position="73"/>
    </location>
</feature>
<name>A0A2P7RVN6_9HYPH</name>
<protein>
    <submittedName>
        <fullName evidence="2">Uncharacterized protein</fullName>
    </submittedName>
</protein>
<feature type="region of interest" description="Disordered" evidence="1">
    <location>
        <begin position="1"/>
        <end position="73"/>
    </location>
</feature>
<feature type="compositionally biased region" description="Acidic residues" evidence="1">
    <location>
        <begin position="33"/>
        <end position="45"/>
    </location>
</feature>
<evidence type="ECO:0000313" key="2">
    <source>
        <dbReference type="EMBL" id="PSJ54280.1"/>
    </source>
</evidence>
<dbReference type="Proteomes" id="UP000241229">
    <property type="component" value="Unassembled WGS sequence"/>
</dbReference>
<comment type="caution">
    <text evidence="2">The sequence shown here is derived from an EMBL/GenBank/DDBJ whole genome shotgun (WGS) entry which is preliminary data.</text>
</comment>
<reference evidence="2 3" key="1">
    <citation type="submission" date="2018-03" db="EMBL/GenBank/DDBJ databases">
        <title>The draft genome of Mesorhizobium sp. 6GN-30.</title>
        <authorList>
            <person name="Liu L."/>
            <person name="Li L."/>
            <person name="Wang T."/>
            <person name="Zhang X."/>
            <person name="Liang L."/>
        </authorList>
    </citation>
    <scope>NUCLEOTIDE SEQUENCE [LARGE SCALE GENOMIC DNA]</scope>
    <source>
        <strain evidence="2 3">6GN30</strain>
    </source>
</reference>
<keyword evidence="3" id="KW-1185">Reference proteome</keyword>
<accession>A0A2P7RVN6</accession>
<gene>
    <name evidence="2" type="ORF">C7I84_24165</name>
</gene>
<evidence type="ECO:0000313" key="3">
    <source>
        <dbReference type="Proteomes" id="UP000241229"/>
    </source>
</evidence>
<sequence>MSSFARPPRLTPDGKPQQPRRTGEQPERSTVDQAEDPEIAGDTEDGGYANTDEARPDEDGLVRRGEDRDRPLI</sequence>
<proteinExistence type="predicted"/>
<organism evidence="2 3">
    <name type="scientific">Kumtagia ephedrae</name>
    <dbReference type="NCBI Taxonomy" id="2116701"/>
    <lineage>
        <taxon>Bacteria</taxon>
        <taxon>Pseudomonadati</taxon>
        <taxon>Pseudomonadota</taxon>
        <taxon>Alphaproteobacteria</taxon>
        <taxon>Hyphomicrobiales</taxon>
        <taxon>Phyllobacteriaceae</taxon>
        <taxon>Kumtagia</taxon>
    </lineage>
</organism>
<dbReference type="AlphaFoldDB" id="A0A2P7RVN6"/>
<dbReference type="EMBL" id="PXYK01000030">
    <property type="protein sequence ID" value="PSJ54280.1"/>
    <property type="molecule type" value="Genomic_DNA"/>
</dbReference>
<feature type="compositionally biased region" description="Basic and acidic residues" evidence="1">
    <location>
        <begin position="21"/>
        <end position="30"/>
    </location>
</feature>
<evidence type="ECO:0000256" key="1">
    <source>
        <dbReference type="SAM" id="MobiDB-lite"/>
    </source>
</evidence>
<dbReference type="RefSeq" id="WP_106774784.1">
    <property type="nucleotide sequence ID" value="NZ_PXYK01000030.1"/>
</dbReference>